<dbReference type="EMBL" id="CP020477">
    <property type="protein sequence ID" value="ARM75478.1"/>
    <property type="molecule type" value="Genomic_DNA"/>
</dbReference>
<dbReference type="RefSeq" id="WP_148691248.1">
    <property type="nucleotide sequence ID" value="NZ_CP020477.1"/>
</dbReference>
<dbReference type="PROSITE" id="PS00211">
    <property type="entry name" value="ABC_TRANSPORTER_1"/>
    <property type="match status" value="1"/>
</dbReference>
<keyword evidence="1" id="KW-0813">Transport</keyword>
<dbReference type="CDD" id="cd03257">
    <property type="entry name" value="ABC_NikE_OppD_transporters"/>
    <property type="match status" value="1"/>
</dbReference>
<dbReference type="GO" id="GO:0016887">
    <property type="term" value="F:ATP hydrolysis activity"/>
    <property type="evidence" value="ECO:0007669"/>
    <property type="project" value="InterPro"/>
</dbReference>
<dbReference type="Pfam" id="PF08352">
    <property type="entry name" value="oligo_HPY"/>
    <property type="match status" value="1"/>
</dbReference>
<dbReference type="Pfam" id="PF00005">
    <property type="entry name" value="ABC_tran"/>
    <property type="match status" value="1"/>
</dbReference>
<dbReference type="PROSITE" id="PS50893">
    <property type="entry name" value="ABC_TRANSPORTER_2"/>
    <property type="match status" value="1"/>
</dbReference>
<dbReference type="KEGG" id="aman:B6F84_05155"/>
<evidence type="ECO:0000256" key="1">
    <source>
        <dbReference type="ARBA" id="ARBA00022448"/>
    </source>
</evidence>
<keyword evidence="3 5" id="KW-0067">ATP-binding</keyword>
<dbReference type="InterPro" id="IPR003439">
    <property type="entry name" value="ABC_transporter-like_ATP-bd"/>
</dbReference>
<reference evidence="5 6" key="1">
    <citation type="submission" date="2017-03" db="EMBL/GenBank/DDBJ databases">
        <title>Sulfur activation and transportation mechanism of thermophilic Archaea Acidianus manzaensis YN-25.</title>
        <authorList>
            <person name="Ma Y."/>
            <person name="Yang Y."/>
            <person name="Xia J."/>
        </authorList>
    </citation>
    <scope>NUCLEOTIDE SEQUENCE [LARGE SCALE GENOMIC DNA]</scope>
    <source>
        <strain evidence="5 6">YN-25</strain>
    </source>
</reference>
<evidence type="ECO:0000313" key="5">
    <source>
        <dbReference type="EMBL" id="ARM75478.1"/>
    </source>
</evidence>
<evidence type="ECO:0000256" key="2">
    <source>
        <dbReference type="ARBA" id="ARBA00022741"/>
    </source>
</evidence>
<feature type="domain" description="ABC transporter" evidence="4">
    <location>
        <begin position="6"/>
        <end position="257"/>
    </location>
</feature>
<keyword evidence="6" id="KW-1185">Reference proteome</keyword>
<dbReference type="InterPro" id="IPR013563">
    <property type="entry name" value="Oligopep_ABC_C"/>
</dbReference>
<organism evidence="5 6">
    <name type="scientific">Acidianus manzaensis</name>
    <dbReference type="NCBI Taxonomy" id="282676"/>
    <lineage>
        <taxon>Archaea</taxon>
        <taxon>Thermoproteota</taxon>
        <taxon>Thermoprotei</taxon>
        <taxon>Sulfolobales</taxon>
        <taxon>Sulfolobaceae</taxon>
        <taxon>Acidianus</taxon>
    </lineage>
</organism>
<protein>
    <submittedName>
        <fullName evidence="5">Oligopeptide ABC transporter ATP-binding protein</fullName>
    </submittedName>
</protein>
<dbReference type="FunFam" id="3.40.50.300:FF:000016">
    <property type="entry name" value="Oligopeptide ABC transporter ATP-binding component"/>
    <property type="match status" value="1"/>
</dbReference>
<dbReference type="InterPro" id="IPR017871">
    <property type="entry name" value="ABC_transporter-like_CS"/>
</dbReference>
<sequence>MSESIVRTEDLWVEYPISRGLFKSVKIYAVNGVTIDIKKGEIVGVIGESGSGKTTLGKAILKLVDITQGKIYWGDKDVSRWSNRKLRKLRRYYQMIQQDPYSSLDSRMKIYDIIAEGLRVNKLVHSKEEEREIIYNALKDVKLNPPEVFFDKLPTELSGGQRQRVVIARAIVMKPKFIVADEPISMLDASTRGQVLEIIRNIKNETGTSFMFITHDIALGSYISERLAVMYTGTLVEIAGSEDIIKKPLHPYTQALIEAVPKANPEAGIPKVNIKGEQEPLFEKPKGCVFYDRCPFAMNVCKEKIPSLKDMGNNHYVACHLY</sequence>
<evidence type="ECO:0000256" key="3">
    <source>
        <dbReference type="ARBA" id="ARBA00022840"/>
    </source>
</evidence>
<proteinExistence type="predicted"/>
<dbReference type="Proteomes" id="UP000193404">
    <property type="component" value="Chromosome"/>
</dbReference>
<dbReference type="InterPro" id="IPR027417">
    <property type="entry name" value="P-loop_NTPase"/>
</dbReference>
<dbReference type="SUPFAM" id="SSF52540">
    <property type="entry name" value="P-loop containing nucleoside triphosphate hydrolases"/>
    <property type="match status" value="1"/>
</dbReference>
<dbReference type="GO" id="GO:0055085">
    <property type="term" value="P:transmembrane transport"/>
    <property type="evidence" value="ECO:0007669"/>
    <property type="project" value="UniProtKB-ARBA"/>
</dbReference>
<dbReference type="GeneID" id="41590284"/>
<dbReference type="PANTHER" id="PTHR43776">
    <property type="entry name" value="TRANSPORT ATP-BINDING PROTEIN"/>
    <property type="match status" value="1"/>
</dbReference>
<accession>A0A1W6JYZ0</accession>
<dbReference type="InterPro" id="IPR003593">
    <property type="entry name" value="AAA+_ATPase"/>
</dbReference>
<dbReference type="InterPro" id="IPR050319">
    <property type="entry name" value="ABC_transp_ATP-bind"/>
</dbReference>
<dbReference type="OrthoDB" id="18209at2157"/>
<name>A0A1W6JYZ0_9CREN</name>
<dbReference type="NCBIfam" id="TIGR01727">
    <property type="entry name" value="oligo_HPY"/>
    <property type="match status" value="1"/>
</dbReference>
<dbReference type="STRING" id="282676.B6F84_05155"/>
<keyword evidence="2" id="KW-0547">Nucleotide-binding</keyword>
<dbReference type="GO" id="GO:0005524">
    <property type="term" value="F:ATP binding"/>
    <property type="evidence" value="ECO:0007669"/>
    <property type="project" value="UniProtKB-KW"/>
</dbReference>
<gene>
    <name evidence="5" type="ORF">B6F84_05155</name>
</gene>
<dbReference type="SMART" id="SM00382">
    <property type="entry name" value="AAA"/>
    <property type="match status" value="1"/>
</dbReference>
<dbReference type="PANTHER" id="PTHR43776:SF8">
    <property type="entry name" value="ABC TRANSPORTER, ATP-BINDING PROTEIN"/>
    <property type="match status" value="1"/>
</dbReference>
<evidence type="ECO:0000313" key="6">
    <source>
        <dbReference type="Proteomes" id="UP000193404"/>
    </source>
</evidence>
<dbReference type="AlphaFoldDB" id="A0A1W6JYZ0"/>
<dbReference type="Gene3D" id="3.40.50.300">
    <property type="entry name" value="P-loop containing nucleotide triphosphate hydrolases"/>
    <property type="match status" value="1"/>
</dbReference>
<dbReference type="GO" id="GO:0015833">
    <property type="term" value="P:peptide transport"/>
    <property type="evidence" value="ECO:0007669"/>
    <property type="project" value="InterPro"/>
</dbReference>
<evidence type="ECO:0000259" key="4">
    <source>
        <dbReference type="PROSITE" id="PS50893"/>
    </source>
</evidence>